<accession>A0A142K4Z8</accession>
<dbReference type="Proteomes" id="UP000222749">
    <property type="component" value="Segment"/>
</dbReference>
<organism evidence="1 2">
    <name type="scientific">Mycobacterium phage Eidsmoe</name>
    <dbReference type="NCBI Taxonomy" id="1821221"/>
    <lineage>
        <taxon>Viruses</taxon>
        <taxon>Duplodnaviria</taxon>
        <taxon>Heunggongvirae</taxon>
        <taxon>Uroviricota</taxon>
        <taxon>Caudoviricetes</taxon>
        <taxon>Fromanvirus</taxon>
        <taxon>Fromanvirus alma</taxon>
    </lineage>
</organism>
<evidence type="ECO:0000313" key="1">
    <source>
        <dbReference type="EMBL" id="AMS00890.1"/>
    </source>
</evidence>
<name>A0A142K4Z8_9CAUD</name>
<dbReference type="EMBL" id="KU716094">
    <property type="protein sequence ID" value="AMS00890.1"/>
    <property type="molecule type" value="Genomic_DNA"/>
</dbReference>
<sequence length="44" mass="5098">MSFQCAVCMTLGDERSFSYSDYYCDQHYDPDTVPPWASQLKPTI</sequence>
<evidence type="ECO:0000313" key="2">
    <source>
        <dbReference type="Proteomes" id="UP000222749"/>
    </source>
</evidence>
<gene>
    <name evidence="1" type="ORF">PBI_EIDSMOE_90</name>
</gene>
<reference evidence="2" key="1">
    <citation type="submission" date="2016-02" db="EMBL/GenBank/DDBJ databases">
        <authorList>
            <person name="Wen L."/>
            <person name="He K."/>
            <person name="Yang H."/>
        </authorList>
    </citation>
    <scope>NUCLEOTIDE SEQUENCE [LARGE SCALE GENOMIC DNA]</scope>
</reference>
<proteinExistence type="predicted"/>
<protein>
    <submittedName>
        <fullName evidence="1">Uncharacterized protein</fullName>
    </submittedName>
</protein>